<sequence>MMMMLLLISAVALLVSPAAVQPNHRPENNLNPIIDLVEKYNESVSKELFVEDVSHLAGGSGKCRDKFFCKVREILHSRKREEEEVKIVRNLDVYIKEQNFKCGEVLNGMNSTGITIPLPKLLDHLAQCSRHRNLLGADTSSQ</sequence>
<dbReference type="AlphaFoldDB" id="A0AAV1NDK8"/>
<dbReference type="EMBL" id="CAWUFR010000028">
    <property type="protein sequence ID" value="CAK6957290.1"/>
    <property type="molecule type" value="Genomic_DNA"/>
</dbReference>
<keyword evidence="3" id="KW-1185">Reference proteome</keyword>
<dbReference type="Proteomes" id="UP001314229">
    <property type="component" value="Unassembled WGS sequence"/>
</dbReference>
<protein>
    <submittedName>
        <fullName evidence="2">Interleukin 4/13</fullName>
    </submittedName>
</protein>
<evidence type="ECO:0000313" key="2">
    <source>
        <dbReference type="EMBL" id="CAK6957290.1"/>
    </source>
</evidence>
<keyword evidence="1" id="KW-0732">Signal</keyword>
<feature type="chain" id="PRO_5043460680" evidence="1">
    <location>
        <begin position="21"/>
        <end position="142"/>
    </location>
</feature>
<accession>A0AAV1NDK8</accession>
<gene>
    <name evidence="2" type="ORF">FSCOSCO3_A034425</name>
</gene>
<evidence type="ECO:0000256" key="1">
    <source>
        <dbReference type="SAM" id="SignalP"/>
    </source>
</evidence>
<name>A0AAV1NDK8_SCOSC</name>
<proteinExistence type="predicted"/>
<reference evidence="2 3" key="1">
    <citation type="submission" date="2024-01" db="EMBL/GenBank/DDBJ databases">
        <authorList>
            <person name="Alioto T."/>
            <person name="Alioto T."/>
            <person name="Gomez Garrido J."/>
        </authorList>
    </citation>
    <scope>NUCLEOTIDE SEQUENCE [LARGE SCALE GENOMIC DNA]</scope>
</reference>
<comment type="caution">
    <text evidence="2">The sequence shown here is derived from an EMBL/GenBank/DDBJ whole genome shotgun (WGS) entry which is preliminary data.</text>
</comment>
<organism evidence="2 3">
    <name type="scientific">Scomber scombrus</name>
    <name type="common">Atlantic mackerel</name>
    <name type="synonym">Scomber vernalis</name>
    <dbReference type="NCBI Taxonomy" id="13677"/>
    <lineage>
        <taxon>Eukaryota</taxon>
        <taxon>Metazoa</taxon>
        <taxon>Chordata</taxon>
        <taxon>Craniata</taxon>
        <taxon>Vertebrata</taxon>
        <taxon>Euteleostomi</taxon>
        <taxon>Actinopterygii</taxon>
        <taxon>Neopterygii</taxon>
        <taxon>Teleostei</taxon>
        <taxon>Neoteleostei</taxon>
        <taxon>Acanthomorphata</taxon>
        <taxon>Pelagiaria</taxon>
        <taxon>Scombriformes</taxon>
        <taxon>Scombridae</taxon>
        <taxon>Scomber</taxon>
    </lineage>
</organism>
<evidence type="ECO:0000313" key="3">
    <source>
        <dbReference type="Proteomes" id="UP001314229"/>
    </source>
</evidence>
<feature type="signal peptide" evidence="1">
    <location>
        <begin position="1"/>
        <end position="20"/>
    </location>
</feature>